<dbReference type="InterPro" id="IPR029052">
    <property type="entry name" value="Metallo-depent_PP-like"/>
</dbReference>
<dbReference type="Proteomes" id="UP001165542">
    <property type="component" value="Unassembled WGS sequence"/>
</dbReference>
<dbReference type="Gene3D" id="3.30.750.180">
    <property type="entry name" value="GpdQ, beta-strand dimerisation domain"/>
    <property type="match status" value="1"/>
</dbReference>
<comment type="similarity">
    <text evidence="4">Belongs to the cyclic nucleotide phosphodiesterase class-III family.</text>
</comment>
<keyword evidence="2" id="KW-0378">Hydrolase</keyword>
<protein>
    <submittedName>
        <fullName evidence="6">Metallophosphoesterase</fullName>
    </submittedName>
</protein>
<proteinExistence type="inferred from homology"/>
<dbReference type="Pfam" id="PF00149">
    <property type="entry name" value="Metallophos"/>
    <property type="match status" value="1"/>
</dbReference>
<keyword evidence="3" id="KW-0408">Iron</keyword>
<dbReference type="InterPro" id="IPR050884">
    <property type="entry name" value="CNP_phosphodiesterase-III"/>
</dbReference>
<dbReference type="SUPFAM" id="SSF56300">
    <property type="entry name" value="Metallo-dependent phosphatases"/>
    <property type="match status" value="1"/>
</dbReference>
<dbReference type="Gene3D" id="3.60.21.40">
    <property type="entry name" value="GpdQ, catalytic alpha/beta sandwich domain"/>
    <property type="match status" value="1"/>
</dbReference>
<dbReference type="RefSeq" id="WP_259037361.1">
    <property type="nucleotide sequence ID" value="NZ_JAJISC010000008.1"/>
</dbReference>
<evidence type="ECO:0000256" key="1">
    <source>
        <dbReference type="ARBA" id="ARBA00022723"/>
    </source>
</evidence>
<keyword evidence="7" id="KW-1185">Reference proteome</keyword>
<dbReference type="InterPro" id="IPR004843">
    <property type="entry name" value="Calcineurin-like_PHP"/>
</dbReference>
<reference evidence="6" key="1">
    <citation type="submission" date="2021-11" db="EMBL/GenBank/DDBJ databases">
        <title>Halomonas sp., isolated from a coastal aquaculture zone in Dongshan Bay.</title>
        <authorList>
            <person name="Lin W."/>
        </authorList>
    </citation>
    <scope>NUCLEOTIDE SEQUENCE</scope>
    <source>
        <strain evidence="6">Yzlin-01</strain>
    </source>
</reference>
<evidence type="ECO:0000313" key="7">
    <source>
        <dbReference type="Proteomes" id="UP001165542"/>
    </source>
</evidence>
<evidence type="ECO:0000256" key="4">
    <source>
        <dbReference type="ARBA" id="ARBA00025742"/>
    </source>
</evidence>
<dbReference type="InterPro" id="IPR042283">
    <property type="entry name" value="GpdQ_catalytic"/>
</dbReference>
<dbReference type="InterPro" id="IPR042281">
    <property type="entry name" value="GpdQ_beta-strand"/>
</dbReference>
<feature type="domain" description="Calcineurin-like phosphoesterase" evidence="5">
    <location>
        <begin position="1"/>
        <end position="197"/>
    </location>
</feature>
<evidence type="ECO:0000256" key="2">
    <source>
        <dbReference type="ARBA" id="ARBA00022801"/>
    </source>
</evidence>
<name>A0ABT2EHC2_9GAMM</name>
<comment type="caution">
    <text evidence="6">The sequence shown here is derived from an EMBL/GenBank/DDBJ whole genome shotgun (WGS) entry which is preliminary data.</text>
</comment>
<dbReference type="EMBL" id="JAJISC010000008">
    <property type="protein sequence ID" value="MCS2610869.1"/>
    <property type="molecule type" value="Genomic_DNA"/>
</dbReference>
<dbReference type="PANTHER" id="PTHR42988:SF2">
    <property type="entry name" value="CYCLIC NUCLEOTIDE PHOSPHODIESTERASE CBUA0032-RELATED"/>
    <property type="match status" value="1"/>
</dbReference>
<evidence type="ECO:0000259" key="5">
    <source>
        <dbReference type="Pfam" id="PF00149"/>
    </source>
</evidence>
<organism evidence="6 7">
    <name type="scientific">Halomonas dongshanensis</name>
    <dbReference type="NCBI Taxonomy" id="2890835"/>
    <lineage>
        <taxon>Bacteria</taxon>
        <taxon>Pseudomonadati</taxon>
        <taxon>Pseudomonadota</taxon>
        <taxon>Gammaproteobacteria</taxon>
        <taxon>Oceanospirillales</taxon>
        <taxon>Halomonadaceae</taxon>
        <taxon>Halomonas</taxon>
    </lineage>
</organism>
<keyword evidence="1" id="KW-0479">Metal-binding</keyword>
<accession>A0ABT2EHC2</accession>
<evidence type="ECO:0000313" key="6">
    <source>
        <dbReference type="EMBL" id="MCS2610869.1"/>
    </source>
</evidence>
<gene>
    <name evidence="6" type="ORF">LLY24_16250</name>
</gene>
<dbReference type="PANTHER" id="PTHR42988">
    <property type="entry name" value="PHOSPHOHYDROLASE"/>
    <property type="match status" value="1"/>
</dbReference>
<sequence length="256" mass="27839">MLIAHLSDLHLFTERAETGETRADIARVIAALVADINALDPRPDIVVISGDLADGGTPEDYRCLAALLAPLAMPVMAVPGNHDRRCAMREGLAHRLSGLAEGAFLNARVDMAEVTLLGLDTVIPASPVGALCSERLDWLAQELRSAAASTVIVMHHPPVITGNPHWDTYSLIEGRERLGQLLGKTPRRILCGHIHQPFHTQWGAHYVSVAGSPAFEYHLSPGSHATAQPAPVPFSYPLHHIRPTGDVLVYRRHVRF</sequence>
<evidence type="ECO:0000256" key="3">
    <source>
        <dbReference type="ARBA" id="ARBA00023004"/>
    </source>
</evidence>